<dbReference type="EMBL" id="UINC01000417">
    <property type="protein sequence ID" value="SUZ54930.1"/>
    <property type="molecule type" value="Genomic_DNA"/>
</dbReference>
<dbReference type="CDD" id="cd01168">
    <property type="entry name" value="adenosine_kinase"/>
    <property type="match status" value="1"/>
</dbReference>
<dbReference type="PROSITE" id="PS00584">
    <property type="entry name" value="PFKB_KINASES_2"/>
    <property type="match status" value="1"/>
</dbReference>
<keyword evidence="3" id="KW-0418">Kinase</keyword>
<dbReference type="InterPro" id="IPR002173">
    <property type="entry name" value="Carboh/pur_kinase_PfkB_CS"/>
</dbReference>
<dbReference type="PANTHER" id="PTHR43320">
    <property type="entry name" value="SUGAR KINASE"/>
    <property type="match status" value="1"/>
</dbReference>
<comment type="similarity">
    <text evidence="1">Belongs to the carbohydrate kinase PfkB family.</text>
</comment>
<dbReference type="InterPro" id="IPR052700">
    <property type="entry name" value="Carb_kinase_PfkB-like"/>
</dbReference>
<dbReference type="InterPro" id="IPR002139">
    <property type="entry name" value="Ribo/fructo_kinase"/>
</dbReference>
<dbReference type="GO" id="GO:0016301">
    <property type="term" value="F:kinase activity"/>
    <property type="evidence" value="ECO:0007669"/>
    <property type="project" value="UniProtKB-KW"/>
</dbReference>
<dbReference type="InterPro" id="IPR029056">
    <property type="entry name" value="Ribokinase-like"/>
</dbReference>
<feature type="domain" description="Carbohydrate kinase PfkB" evidence="4">
    <location>
        <begin position="51"/>
        <end position="315"/>
    </location>
</feature>
<sequence length="332" mass="36104">MEKFDVYGVCNPLIDLLSHIPDSFLKKRGIEKNIMHLISLEEQQELLLALTAEKLTVEFAAGGSGANSMIGISQLGGRTAFSGKIGRDEHGKIYREKLEDFGVSACLAEGDGSTGSSLVLVSDDGCRTMNTYLGMCQELQAPDIEPEVIEAAKYLYLTGYLWDTESQKKAVRTALDEAKRVGTKVALSLSDPFCVTRHKEDFKSLLQGYASMVFSNQEEAFTLLETDVTQEAVDTMSKWTETVVLTLGENGAIISHLGQTYYIDPFPIRVEDTTGAGDAFAAGFLFGMTHDFSPLESGRIGAALAGAVIEQTGPRFQGHAHSLIREKLGITL</sequence>
<dbReference type="Gene3D" id="3.30.1110.10">
    <property type="match status" value="1"/>
</dbReference>
<keyword evidence="2" id="KW-0808">Transferase</keyword>
<dbReference type="Gene3D" id="3.40.1190.20">
    <property type="match status" value="1"/>
</dbReference>
<dbReference type="InterPro" id="IPR011611">
    <property type="entry name" value="PfkB_dom"/>
</dbReference>
<gene>
    <name evidence="5" type="ORF">METZ01_LOCUS7784</name>
</gene>
<organism evidence="5">
    <name type="scientific">marine metagenome</name>
    <dbReference type="NCBI Taxonomy" id="408172"/>
    <lineage>
        <taxon>unclassified sequences</taxon>
        <taxon>metagenomes</taxon>
        <taxon>ecological metagenomes</taxon>
    </lineage>
</organism>
<dbReference type="SUPFAM" id="SSF53613">
    <property type="entry name" value="Ribokinase-like"/>
    <property type="match status" value="1"/>
</dbReference>
<dbReference type="Pfam" id="PF00294">
    <property type="entry name" value="PfkB"/>
    <property type="match status" value="1"/>
</dbReference>
<evidence type="ECO:0000256" key="3">
    <source>
        <dbReference type="ARBA" id="ARBA00022777"/>
    </source>
</evidence>
<dbReference type="PANTHER" id="PTHR43320:SF3">
    <property type="entry name" value="CARBOHYDRATE KINASE PFKB DOMAIN-CONTAINING PROTEIN"/>
    <property type="match status" value="1"/>
</dbReference>
<proteinExistence type="inferred from homology"/>
<dbReference type="PRINTS" id="PR00990">
    <property type="entry name" value="RIBOKINASE"/>
</dbReference>
<evidence type="ECO:0000313" key="5">
    <source>
        <dbReference type="EMBL" id="SUZ54930.1"/>
    </source>
</evidence>
<reference evidence="5" key="1">
    <citation type="submission" date="2018-05" db="EMBL/GenBank/DDBJ databases">
        <authorList>
            <person name="Lanie J.A."/>
            <person name="Ng W.-L."/>
            <person name="Kazmierczak K.M."/>
            <person name="Andrzejewski T.M."/>
            <person name="Davidsen T.M."/>
            <person name="Wayne K.J."/>
            <person name="Tettelin H."/>
            <person name="Glass J.I."/>
            <person name="Rusch D."/>
            <person name="Podicherti R."/>
            <person name="Tsui H.-C.T."/>
            <person name="Winkler M.E."/>
        </authorList>
    </citation>
    <scope>NUCLEOTIDE SEQUENCE</scope>
</reference>
<name>A0A381NK68_9ZZZZ</name>
<evidence type="ECO:0000256" key="2">
    <source>
        <dbReference type="ARBA" id="ARBA00022679"/>
    </source>
</evidence>
<evidence type="ECO:0000256" key="1">
    <source>
        <dbReference type="ARBA" id="ARBA00010688"/>
    </source>
</evidence>
<dbReference type="AlphaFoldDB" id="A0A381NK68"/>
<evidence type="ECO:0000259" key="4">
    <source>
        <dbReference type="Pfam" id="PF00294"/>
    </source>
</evidence>
<accession>A0A381NK68</accession>
<protein>
    <recommendedName>
        <fullName evidence="4">Carbohydrate kinase PfkB domain-containing protein</fullName>
    </recommendedName>
</protein>